<dbReference type="KEGG" id="nano:G5V58_18430"/>
<feature type="active site" description="Nucleophile" evidence="4">
    <location>
        <position position="51"/>
    </location>
</feature>
<dbReference type="GO" id="GO:0006631">
    <property type="term" value="P:fatty acid metabolic process"/>
    <property type="evidence" value="ECO:0007669"/>
    <property type="project" value="TreeGrafter"/>
</dbReference>
<dbReference type="PANTHER" id="PTHR24185">
    <property type="entry name" value="CALCIUM-INDEPENDENT PHOSPHOLIPASE A2-GAMMA"/>
    <property type="match status" value="1"/>
</dbReference>
<dbReference type="InterPro" id="IPR016035">
    <property type="entry name" value="Acyl_Trfase/lysoPLipase"/>
</dbReference>
<reference evidence="6 7" key="1">
    <citation type="submission" date="2020-02" db="EMBL/GenBank/DDBJ databases">
        <title>Full genome sequence of Nocardioides sp. R-3366.</title>
        <authorList>
            <person name="Im W.-T."/>
        </authorList>
    </citation>
    <scope>NUCLEOTIDE SEQUENCE [LARGE SCALE GENOMIC DNA]</scope>
    <source>
        <strain evidence="6 7">R-3366</strain>
    </source>
</reference>
<dbReference type="PANTHER" id="PTHR24185:SF1">
    <property type="entry name" value="CALCIUM-INDEPENDENT PHOSPHOLIPASE A2-GAMMA"/>
    <property type="match status" value="1"/>
</dbReference>
<dbReference type="GO" id="GO:0016020">
    <property type="term" value="C:membrane"/>
    <property type="evidence" value="ECO:0007669"/>
    <property type="project" value="TreeGrafter"/>
</dbReference>
<accession>A0A6G6WGY0</accession>
<dbReference type="GO" id="GO:0004620">
    <property type="term" value="F:phospholipase activity"/>
    <property type="evidence" value="ECO:0007669"/>
    <property type="project" value="TreeGrafter"/>
</dbReference>
<dbReference type="PROSITE" id="PS51635">
    <property type="entry name" value="PNPLA"/>
    <property type="match status" value="1"/>
</dbReference>
<keyword evidence="3 4" id="KW-0443">Lipid metabolism</keyword>
<dbReference type="EMBL" id="CP049257">
    <property type="protein sequence ID" value="QIG44494.1"/>
    <property type="molecule type" value="Genomic_DNA"/>
</dbReference>
<protein>
    <submittedName>
        <fullName evidence="6">Patatin</fullName>
    </submittedName>
</protein>
<dbReference type="Pfam" id="PF01734">
    <property type="entry name" value="Patatin"/>
    <property type="match status" value="1"/>
</dbReference>
<evidence type="ECO:0000313" key="6">
    <source>
        <dbReference type="EMBL" id="QIG44494.1"/>
    </source>
</evidence>
<dbReference type="Gene3D" id="3.40.1090.10">
    <property type="entry name" value="Cytosolic phospholipase A2 catalytic domain"/>
    <property type="match status" value="1"/>
</dbReference>
<dbReference type="GO" id="GO:0016042">
    <property type="term" value="P:lipid catabolic process"/>
    <property type="evidence" value="ECO:0007669"/>
    <property type="project" value="UniProtKB-UniRule"/>
</dbReference>
<dbReference type="InterPro" id="IPR002641">
    <property type="entry name" value="PNPLA_dom"/>
</dbReference>
<dbReference type="SUPFAM" id="SSF52151">
    <property type="entry name" value="FabD/lysophospholipase-like"/>
    <property type="match status" value="1"/>
</dbReference>
<gene>
    <name evidence="6" type="ORF">G5V58_18430</name>
</gene>
<feature type="short sequence motif" description="GXSXG" evidence="4">
    <location>
        <begin position="49"/>
        <end position="53"/>
    </location>
</feature>
<proteinExistence type="predicted"/>
<dbReference type="Proteomes" id="UP000502996">
    <property type="component" value="Chromosome"/>
</dbReference>
<organism evidence="6 7">
    <name type="scientific">Nocardioides anomalus</name>
    <dbReference type="NCBI Taxonomy" id="2712223"/>
    <lineage>
        <taxon>Bacteria</taxon>
        <taxon>Bacillati</taxon>
        <taxon>Actinomycetota</taxon>
        <taxon>Actinomycetes</taxon>
        <taxon>Propionibacteriales</taxon>
        <taxon>Nocardioidaceae</taxon>
        <taxon>Nocardioides</taxon>
    </lineage>
</organism>
<feature type="short sequence motif" description="DGA/G" evidence="4">
    <location>
        <begin position="187"/>
        <end position="189"/>
    </location>
</feature>
<sequence>MPRKLLSVDGGGVRGVVALEVLARMEQVLRDESGDPGLVLGDWFDYVGGTSTGAIIAGGIAIGLPVSRIQQLYRENMRHIFTRAGLLGLVRARYDEAGIEEVLRREFGEERTLGSPDLHCLLLLGMRNSSTGSPWPVSSNPAGRYNQGPGSNLELPLWQLVRASSAAPTFFVPEEVAVGGQTFVFSDGAVTTLNNPALQLALMATLPAYHLGWPTGRDELLLVSVGTGTTERAQADLRADDLNLLSYATAVPEALIHSAGVQNDYLCRVLGECRHGPVLDSELGDLVGGAGLLREPLFSYVRYDAETHPGSLEALGVGHLSPERLDAIDGVDFLEEMSEFGRAIARRVEAAHFDGFV</sequence>
<keyword evidence="2 4" id="KW-0442">Lipid degradation</keyword>
<evidence type="ECO:0000256" key="1">
    <source>
        <dbReference type="ARBA" id="ARBA00022801"/>
    </source>
</evidence>
<feature type="short sequence motif" description="GXGXXG" evidence="4">
    <location>
        <begin position="10"/>
        <end position="15"/>
    </location>
</feature>
<keyword evidence="7" id="KW-1185">Reference proteome</keyword>
<evidence type="ECO:0000259" key="5">
    <source>
        <dbReference type="PROSITE" id="PS51635"/>
    </source>
</evidence>
<dbReference type="AlphaFoldDB" id="A0A6G6WGY0"/>
<feature type="domain" description="PNPLA" evidence="5">
    <location>
        <begin position="6"/>
        <end position="201"/>
    </location>
</feature>
<keyword evidence="1 4" id="KW-0378">Hydrolase</keyword>
<evidence type="ECO:0000256" key="4">
    <source>
        <dbReference type="PROSITE-ProRule" id="PRU01161"/>
    </source>
</evidence>
<name>A0A6G6WGY0_9ACTN</name>
<evidence type="ECO:0000313" key="7">
    <source>
        <dbReference type="Proteomes" id="UP000502996"/>
    </source>
</evidence>
<evidence type="ECO:0000256" key="2">
    <source>
        <dbReference type="ARBA" id="ARBA00022963"/>
    </source>
</evidence>
<evidence type="ECO:0000256" key="3">
    <source>
        <dbReference type="ARBA" id="ARBA00023098"/>
    </source>
</evidence>
<dbReference type="RefSeq" id="WP_165236015.1">
    <property type="nucleotide sequence ID" value="NZ_CP049257.1"/>
</dbReference>
<feature type="active site" description="Proton acceptor" evidence="4">
    <location>
        <position position="187"/>
    </location>
</feature>